<feature type="domain" description="Protein kinase" evidence="4">
    <location>
        <begin position="281"/>
        <end position="542"/>
    </location>
</feature>
<sequence length="549" mass="60647">MRLLLLLVLAVAPAAADWSCMRCGSLDGRSCNWVKTSSKCDSSPSDALTCGAMHKTLYGITGYDDPSHWCYKVRLVLSPVTDAPVTNAPTTLAPTALAQNKRLAPRPTTALPSKAPATPSATTTEAPRPTTTTVLQPADAASNSSGVMSTVGYLVLAVGALVCVGAIAFFVLRRRKKHKEQLDSLMWAETHKSLHQMEAKAQESAGYYSHEPAKPPPPPSGTFSARVTEQSCDIEDGFDAYMPAFDTIYSNENSSFLVVAAKADADLLEELELWRLDGAQLTLTEQLAQSQDKEVWRGVYDDEVVAVKSLKVHSMENATAKFVHEIQILMKLDCPNIVAMYGVIYSPENVSESVQLVYEFMDNGNLAQYLARTPVHEMHWTEKVRYAIDIVTGLQYLHARGIIHRDLKCKHVLVNSNMQVKLTDFNGSRETDVFMTQGAGTLRWTAPEVYSGSSYNVAADIYSLGMIFVELETHVMPFAKEVTAKGRPLNDFEIMQRVQDQSLVPHFPSESPFREMGLQCVAWDPQLRPTPDEIITALEDELQRATMSF</sequence>
<dbReference type="KEGG" id="spar:SPRG_15493"/>
<evidence type="ECO:0000256" key="2">
    <source>
        <dbReference type="SAM" id="Phobius"/>
    </source>
</evidence>
<keyword evidence="5" id="KW-0808">Transferase</keyword>
<dbReference type="CDD" id="cd12087">
    <property type="entry name" value="TM_EGFR-like"/>
    <property type="match status" value="1"/>
</dbReference>
<evidence type="ECO:0000313" key="6">
    <source>
        <dbReference type="Proteomes" id="UP000030745"/>
    </source>
</evidence>
<dbReference type="GO" id="GO:0004674">
    <property type="term" value="F:protein serine/threonine kinase activity"/>
    <property type="evidence" value="ECO:0007669"/>
    <property type="project" value="TreeGrafter"/>
</dbReference>
<dbReference type="SUPFAM" id="SSF56112">
    <property type="entry name" value="Protein kinase-like (PK-like)"/>
    <property type="match status" value="1"/>
</dbReference>
<dbReference type="GO" id="GO:0005524">
    <property type="term" value="F:ATP binding"/>
    <property type="evidence" value="ECO:0007669"/>
    <property type="project" value="InterPro"/>
</dbReference>
<dbReference type="PANTHER" id="PTHR44329">
    <property type="entry name" value="SERINE/THREONINE-PROTEIN KINASE TNNI3K-RELATED"/>
    <property type="match status" value="1"/>
</dbReference>
<keyword evidence="6" id="KW-1185">Reference proteome</keyword>
<dbReference type="Proteomes" id="UP000030745">
    <property type="component" value="Unassembled WGS sequence"/>
</dbReference>
<feature type="signal peptide" evidence="3">
    <location>
        <begin position="1"/>
        <end position="16"/>
    </location>
</feature>
<dbReference type="OrthoDB" id="10261027at2759"/>
<dbReference type="AlphaFoldDB" id="A0A067BMH5"/>
<reference evidence="5 6" key="1">
    <citation type="journal article" date="2013" name="PLoS Genet.">
        <title>Distinctive expansion of potential virulence genes in the genome of the oomycete fish pathogen Saprolegnia parasitica.</title>
        <authorList>
            <person name="Jiang R.H."/>
            <person name="de Bruijn I."/>
            <person name="Haas B.J."/>
            <person name="Belmonte R."/>
            <person name="Lobach L."/>
            <person name="Christie J."/>
            <person name="van den Ackerveken G."/>
            <person name="Bottin A."/>
            <person name="Bulone V."/>
            <person name="Diaz-Moreno S.M."/>
            <person name="Dumas B."/>
            <person name="Fan L."/>
            <person name="Gaulin E."/>
            <person name="Govers F."/>
            <person name="Grenville-Briggs L.J."/>
            <person name="Horner N.R."/>
            <person name="Levin J.Z."/>
            <person name="Mammella M."/>
            <person name="Meijer H.J."/>
            <person name="Morris P."/>
            <person name="Nusbaum C."/>
            <person name="Oome S."/>
            <person name="Phillips A.J."/>
            <person name="van Rooyen D."/>
            <person name="Rzeszutek E."/>
            <person name="Saraiva M."/>
            <person name="Secombes C.J."/>
            <person name="Seidl M.F."/>
            <person name="Snel B."/>
            <person name="Stassen J.H."/>
            <person name="Sykes S."/>
            <person name="Tripathy S."/>
            <person name="van den Berg H."/>
            <person name="Vega-Arreguin J.C."/>
            <person name="Wawra S."/>
            <person name="Young S.K."/>
            <person name="Zeng Q."/>
            <person name="Dieguez-Uribeondo J."/>
            <person name="Russ C."/>
            <person name="Tyler B.M."/>
            <person name="van West P."/>
        </authorList>
    </citation>
    <scope>NUCLEOTIDE SEQUENCE [LARGE SCALE GENOMIC DNA]</scope>
    <source>
        <strain evidence="5 6">CBS 223.65</strain>
    </source>
</reference>
<keyword evidence="2" id="KW-0472">Membrane</keyword>
<dbReference type="Gene3D" id="1.10.510.10">
    <property type="entry name" value="Transferase(Phosphotransferase) domain 1"/>
    <property type="match status" value="1"/>
</dbReference>
<dbReference type="VEuPathDB" id="FungiDB:SPRG_15493"/>
<dbReference type="Pfam" id="PF07714">
    <property type="entry name" value="PK_Tyr_Ser-Thr"/>
    <property type="match status" value="1"/>
</dbReference>
<dbReference type="InterPro" id="IPR011009">
    <property type="entry name" value="Kinase-like_dom_sf"/>
</dbReference>
<protein>
    <submittedName>
        <fullName evidence="5">TKL protein kinase</fullName>
    </submittedName>
</protein>
<dbReference type="RefSeq" id="XP_012209880.1">
    <property type="nucleotide sequence ID" value="XM_012354490.1"/>
</dbReference>
<proteinExistence type="predicted"/>
<evidence type="ECO:0000259" key="4">
    <source>
        <dbReference type="PROSITE" id="PS50011"/>
    </source>
</evidence>
<feature type="chain" id="PRO_5001636896" evidence="3">
    <location>
        <begin position="17"/>
        <end position="549"/>
    </location>
</feature>
<dbReference type="InterPro" id="IPR000719">
    <property type="entry name" value="Prot_kinase_dom"/>
</dbReference>
<evidence type="ECO:0000313" key="5">
    <source>
        <dbReference type="EMBL" id="KDO19413.1"/>
    </source>
</evidence>
<evidence type="ECO:0000256" key="3">
    <source>
        <dbReference type="SAM" id="SignalP"/>
    </source>
</evidence>
<keyword evidence="3" id="KW-0732">Signal</keyword>
<dbReference type="EMBL" id="KK583352">
    <property type="protein sequence ID" value="KDO19413.1"/>
    <property type="molecule type" value="Genomic_DNA"/>
</dbReference>
<feature type="compositionally biased region" description="Low complexity" evidence="1">
    <location>
        <begin position="107"/>
        <end position="133"/>
    </location>
</feature>
<keyword evidence="2" id="KW-0812">Transmembrane</keyword>
<feature type="region of interest" description="Disordered" evidence="1">
    <location>
        <begin position="102"/>
        <end position="144"/>
    </location>
</feature>
<feature type="transmembrane region" description="Helical" evidence="2">
    <location>
        <begin position="151"/>
        <end position="172"/>
    </location>
</feature>
<dbReference type="PANTHER" id="PTHR44329:SF214">
    <property type="entry name" value="PROTEIN KINASE DOMAIN-CONTAINING PROTEIN"/>
    <property type="match status" value="1"/>
</dbReference>
<dbReference type="InterPro" id="IPR001245">
    <property type="entry name" value="Ser-Thr/Tyr_kinase_cat_dom"/>
</dbReference>
<feature type="region of interest" description="Disordered" evidence="1">
    <location>
        <begin position="199"/>
        <end position="225"/>
    </location>
</feature>
<dbReference type="OMA" id="HSMENAT"/>
<gene>
    <name evidence="5" type="ORF">SPRG_15493</name>
</gene>
<name>A0A067BMH5_SAPPC</name>
<dbReference type="InterPro" id="IPR051681">
    <property type="entry name" value="Ser/Thr_Kinases-Pseudokinases"/>
</dbReference>
<keyword evidence="5" id="KW-0418">Kinase</keyword>
<dbReference type="Gene3D" id="3.30.200.20">
    <property type="entry name" value="Phosphorylase Kinase, domain 1"/>
    <property type="match status" value="1"/>
</dbReference>
<dbReference type="STRING" id="695850.A0A067BMH5"/>
<evidence type="ECO:0000256" key="1">
    <source>
        <dbReference type="SAM" id="MobiDB-lite"/>
    </source>
</evidence>
<keyword evidence="2" id="KW-1133">Transmembrane helix</keyword>
<dbReference type="GeneID" id="24137217"/>
<accession>A0A067BMH5</accession>
<organism evidence="5 6">
    <name type="scientific">Saprolegnia parasitica (strain CBS 223.65)</name>
    <dbReference type="NCBI Taxonomy" id="695850"/>
    <lineage>
        <taxon>Eukaryota</taxon>
        <taxon>Sar</taxon>
        <taxon>Stramenopiles</taxon>
        <taxon>Oomycota</taxon>
        <taxon>Saprolegniomycetes</taxon>
        <taxon>Saprolegniales</taxon>
        <taxon>Saprolegniaceae</taxon>
        <taxon>Saprolegnia</taxon>
    </lineage>
</organism>
<dbReference type="PROSITE" id="PS50011">
    <property type="entry name" value="PROTEIN_KINASE_DOM"/>
    <property type="match status" value="1"/>
</dbReference>